<accession>A0A9Q1D2I5</accession>
<name>A0A9Q1D2I5_CONCO</name>
<protein>
    <submittedName>
        <fullName evidence="1">Uncharacterized protein</fullName>
    </submittedName>
</protein>
<sequence>MSMVPPAASHELVPVCCGHRPVAAPGVPRRRGAPKPRITTAPITTANGVTSLTTLRCT</sequence>
<evidence type="ECO:0000313" key="2">
    <source>
        <dbReference type="Proteomes" id="UP001152803"/>
    </source>
</evidence>
<evidence type="ECO:0000313" key="1">
    <source>
        <dbReference type="EMBL" id="KAJ8256284.1"/>
    </source>
</evidence>
<dbReference type="Proteomes" id="UP001152803">
    <property type="component" value="Unassembled WGS sequence"/>
</dbReference>
<reference evidence="1" key="1">
    <citation type="journal article" date="2023" name="Science">
        <title>Genome structures resolve the early diversification of teleost fishes.</title>
        <authorList>
            <person name="Parey E."/>
            <person name="Louis A."/>
            <person name="Montfort J."/>
            <person name="Bouchez O."/>
            <person name="Roques C."/>
            <person name="Iampietro C."/>
            <person name="Lluch J."/>
            <person name="Castinel A."/>
            <person name="Donnadieu C."/>
            <person name="Desvignes T."/>
            <person name="Floi Bucao C."/>
            <person name="Jouanno E."/>
            <person name="Wen M."/>
            <person name="Mejri S."/>
            <person name="Dirks R."/>
            <person name="Jansen H."/>
            <person name="Henkel C."/>
            <person name="Chen W.J."/>
            <person name="Zahm M."/>
            <person name="Cabau C."/>
            <person name="Klopp C."/>
            <person name="Thompson A.W."/>
            <person name="Robinson-Rechavi M."/>
            <person name="Braasch I."/>
            <person name="Lecointre G."/>
            <person name="Bobe J."/>
            <person name="Postlethwait J.H."/>
            <person name="Berthelot C."/>
            <person name="Roest Crollius H."/>
            <person name="Guiguen Y."/>
        </authorList>
    </citation>
    <scope>NUCLEOTIDE SEQUENCE</scope>
    <source>
        <strain evidence="1">Concon-B</strain>
    </source>
</reference>
<organism evidence="1 2">
    <name type="scientific">Conger conger</name>
    <name type="common">Conger eel</name>
    <name type="synonym">Muraena conger</name>
    <dbReference type="NCBI Taxonomy" id="82655"/>
    <lineage>
        <taxon>Eukaryota</taxon>
        <taxon>Metazoa</taxon>
        <taxon>Chordata</taxon>
        <taxon>Craniata</taxon>
        <taxon>Vertebrata</taxon>
        <taxon>Euteleostomi</taxon>
        <taxon>Actinopterygii</taxon>
        <taxon>Neopterygii</taxon>
        <taxon>Teleostei</taxon>
        <taxon>Anguilliformes</taxon>
        <taxon>Congridae</taxon>
        <taxon>Conger</taxon>
    </lineage>
</organism>
<dbReference type="AlphaFoldDB" id="A0A9Q1D2I5"/>
<keyword evidence="2" id="KW-1185">Reference proteome</keyword>
<proteinExistence type="predicted"/>
<dbReference type="EMBL" id="JAFJMO010000014">
    <property type="protein sequence ID" value="KAJ8256284.1"/>
    <property type="molecule type" value="Genomic_DNA"/>
</dbReference>
<comment type="caution">
    <text evidence="1">The sequence shown here is derived from an EMBL/GenBank/DDBJ whole genome shotgun (WGS) entry which is preliminary data.</text>
</comment>
<gene>
    <name evidence="1" type="ORF">COCON_G00184360</name>
</gene>